<dbReference type="PROSITE" id="PS50110">
    <property type="entry name" value="RESPONSE_REGULATORY"/>
    <property type="match status" value="1"/>
</dbReference>
<dbReference type="InterPro" id="IPR035965">
    <property type="entry name" value="PAS-like_dom_sf"/>
</dbReference>
<evidence type="ECO:0000259" key="10">
    <source>
        <dbReference type="PROSITE" id="PS50113"/>
    </source>
</evidence>
<feature type="domain" description="PAC" evidence="10">
    <location>
        <begin position="200"/>
        <end position="266"/>
    </location>
</feature>
<dbReference type="RefSeq" id="WP_145218812.1">
    <property type="nucleotide sequence ID" value="NZ_CP036432.1"/>
</dbReference>
<dbReference type="Pfam" id="PF02518">
    <property type="entry name" value="HATPase_c"/>
    <property type="match status" value="1"/>
</dbReference>
<feature type="domain" description="Histidine kinase" evidence="7">
    <location>
        <begin position="284"/>
        <end position="510"/>
    </location>
</feature>
<dbReference type="InterPro" id="IPR001789">
    <property type="entry name" value="Sig_transdc_resp-reg_receiver"/>
</dbReference>
<dbReference type="InterPro" id="IPR036097">
    <property type="entry name" value="HisK_dim/P_sf"/>
</dbReference>
<dbReference type="Gene3D" id="3.40.50.2300">
    <property type="match status" value="1"/>
</dbReference>
<dbReference type="Pfam" id="PF08448">
    <property type="entry name" value="PAS_4"/>
    <property type="match status" value="2"/>
</dbReference>
<feature type="domain" description="PAC" evidence="10">
    <location>
        <begin position="86"/>
        <end position="138"/>
    </location>
</feature>
<dbReference type="EMBL" id="CP036432">
    <property type="protein sequence ID" value="QDV87242.1"/>
    <property type="molecule type" value="Genomic_DNA"/>
</dbReference>
<dbReference type="EC" id="2.7.13.3" evidence="2"/>
<dbReference type="SMART" id="SM00091">
    <property type="entry name" value="PAS"/>
    <property type="match status" value="2"/>
</dbReference>
<feature type="coiled-coil region" evidence="6">
    <location>
        <begin position="254"/>
        <end position="284"/>
    </location>
</feature>
<dbReference type="Gene3D" id="3.30.565.10">
    <property type="entry name" value="Histidine kinase-like ATPase, C-terminal domain"/>
    <property type="match status" value="1"/>
</dbReference>
<evidence type="ECO:0000256" key="1">
    <source>
        <dbReference type="ARBA" id="ARBA00000085"/>
    </source>
</evidence>
<dbReference type="PROSITE" id="PS50109">
    <property type="entry name" value="HIS_KIN"/>
    <property type="match status" value="1"/>
</dbReference>
<evidence type="ECO:0000256" key="5">
    <source>
        <dbReference type="PROSITE-ProRule" id="PRU00169"/>
    </source>
</evidence>
<evidence type="ECO:0000256" key="2">
    <source>
        <dbReference type="ARBA" id="ARBA00012438"/>
    </source>
</evidence>
<dbReference type="InterPro" id="IPR036890">
    <property type="entry name" value="HATPase_C_sf"/>
</dbReference>
<dbReference type="Gene3D" id="1.10.287.130">
    <property type="match status" value="1"/>
</dbReference>
<evidence type="ECO:0000259" key="8">
    <source>
        <dbReference type="PROSITE" id="PS50110"/>
    </source>
</evidence>
<dbReference type="NCBIfam" id="TIGR00229">
    <property type="entry name" value="sensory_box"/>
    <property type="match status" value="2"/>
</dbReference>
<dbReference type="CDD" id="cd16922">
    <property type="entry name" value="HATPase_EvgS-ArcB-TorS-like"/>
    <property type="match status" value="1"/>
</dbReference>
<dbReference type="InterPro" id="IPR011006">
    <property type="entry name" value="CheY-like_superfamily"/>
</dbReference>
<keyword evidence="4" id="KW-0902">Two-component regulatory system</keyword>
<proteinExistence type="predicted"/>
<dbReference type="PANTHER" id="PTHR45339:SF1">
    <property type="entry name" value="HYBRID SIGNAL TRANSDUCTION HISTIDINE KINASE J"/>
    <property type="match status" value="1"/>
</dbReference>
<evidence type="ECO:0000259" key="7">
    <source>
        <dbReference type="PROSITE" id="PS50109"/>
    </source>
</evidence>
<dbReference type="CDD" id="cd00082">
    <property type="entry name" value="HisKA"/>
    <property type="match status" value="1"/>
</dbReference>
<dbReference type="CDD" id="cd00130">
    <property type="entry name" value="PAS"/>
    <property type="match status" value="2"/>
</dbReference>
<protein>
    <recommendedName>
        <fullName evidence="2">histidine kinase</fullName>
        <ecNumber evidence="2">2.7.13.3</ecNumber>
    </recommendedName>
</protein>
<dbReference type="PROSITE" id="PS50112">
    <property type="entry name" value="PAS"/>
    <property type="match status" value="1"/>
</dbReference>
<dbReference type="GO" id="GO:0004673">
    <property type="term" value="F:protein histidine kinase activity"/>
    <property type="evidence" value="ECO:0007669"/>
    <property type="project" value="UniProtKB-EC"/>
</dbReference>
<keyword evidence="6" id="KW-0175">Coiled coil</keyword>
<keyword evidence="11" id="KW-0808">Transferase</keyword>
<evidence type="ECO:0000256" key="3">
    <source>
        <dbReference type="ARBA" id="ARBA00022553"/>
    </source>
</evidence>
<gene>
    <name evidence="11" type="primary">arcB_3</name>
    <name evidence="11" type="ORF">TBK1r_62710</name>
</gene>
<dbReference type="CDD" id="cd17546">
    <property type="entry name" value="REC_hyHK_CKI1_RcsC-like"/>
    <property type="match status" value="1"/>
</dbReference>
<dbReference type="InterPro" id="IPR013656">
    <property type="entry name" value="PAS_4"/>
</dbReference>
<dbReference type="SUPFAM" id="SSF47384">
    <property type="entry name" value="Homodimeric domain of signal transducing histidine kinase"/>
    <property type="match status" value="1"/>
</dbReference>
<dbReference type="SUPFAM" id="SSF55874">
    <property type="entry name" value="ATPase domain of HSP90 chaperone/DNA topoisomerase II/histidine kinase"/>
    <property type="match status" value="1"/>
</dbReference>
<dbReference type="InterPro" id="IPR004358">
    <property type="entry name" value="Sig_transdc_His_kin-like_C"/>
</dbReference>
<dbReference type="PROSITE" id="PS50113">
    <property type="entry name" value="PAC"/>
    <property type="match status" value="2"/>
</dbReference>
<dbReference type="InterPro" id="IPR000700">
    <property type="entry name" value="PAS-assoc_C"/>
</dbReference>
<evidence type="ECO:0000313" key="12">
    <source>
        <dbReference type="Proteomes" id="UP000318081"/>
    </source>
</evidence>
<dbReference type="InterPro" id="IPR005467">
    <property type="entry name" value="His_kinase_dom"/>
</dbReference>
<dbReference type="InterPro" id="IPR003661">
    <property type="entry name" value="HisK_dim/P_dom"/>
</dbReference>
<dbReference type="Pfam" id="PF00512">
    <property type="entry name" value="HisKA"/>
    <property type="match status" value="1"/>
</dbReference>
<dbReference type="Pfam" id="PF00072">
    <property type="entry name" value="Response_reg"/>
    <property type="match status" value="1"/>
</dbReference>
<keyword evidence="3 5" id="KW-0597">Phosphoprotein</keyword>
<feature type="modified residue" description="4-aspartylphosphate" evidence="5">
    <location>
        <position position="587"/>
    </location>
</feature>
<dbReference type="SMART" id="SM00448">
    <property type="entry name" value="REC"/>
    <property type="match status" value="1"/>
</dbReference>
<comment type="catalytic activity">
    <reaction evidence="1">
        <text>ATP + protein L-histidine = ADP + protein N-phospho-L-histidine.</text>
        <dbReference type="EC" id="2.7.13.3"/>
    </reaction>
</comment>
<dbReference type="SUPFAM" id="SSF55785">
    <property type="entry name" value="PYP-like sensor domain (PAS domain)"/>
    <property type="match status" value="2"/>
</dbReference>
<dbReference type="InterPro" id="IPR000014">
    <property type="entry name" value="PAS"/>
</dbReference>
<organism evidence="11 12">
    <name type="scientific">Stieleria magnilauensis</name>
    <dbReference type="NCBI Taxonomy" id="2527963"/>
    <lineage>
        <taxon>Bacteria</taxon>
        <taxon>Pseudomonadati</taxon>
        <taxon>Planctomycetota</taxon>
        <taxon>Planctomycetia</taxon>
        <taxon>Pirellulales</taxon>
        <taxon>Pirellulaceae</taxon>
        <taxon>Stieleria</taxon>
    </lineage>
</organism>
<evidence type="ECO:0000259" key="9">
    <source>
        <dbReference type="PROSITE" id="PS50112"/>
    </source>
</evidence>
<dbReference type="Proteomes" id="UP000318081">
    <property type="component" value="Chromosome"/>
</dbReference>
<evidence type="ECO:0000313" key="11">
    <source>
        <dbReference type="EMBL" id="QDV87242.1"/>
    </source>
</evidence>
<evidence type="ECO:0000256" key="4">
    <source>
        <dbReference type="ARBA" id="ARBA00023012"/>
    </source>
</evidence>
<evidence type="ECO:0000256" key="6">
    <source>
        <dbReference type="SAM" id="Coils"/>
    </source>
</evidence>
<sequence>MTEQSDDELPPGIPDWLRVSFIDELPFYVVLKDLHGKFTYVNKRLANRLGLPADELVGKTDFDLFPHDLAQKYHDDDRRVLQSGQTITEIEDNDAGSESRLVKVRKSPIRNPQGNIVGIEAIFWDVTDHQMAEAQLVQERFLLHMILNNLPDFIYFKDLDSRFLRVSRAHAYRLGLATPSDAIGTRDNDYFPQAYAEAARDDELKLIRTGQNILGREEHAVWPDGSETWVATTKLPLRDENGQIVGTFGISRDISELKSTAESLERAKQAAEAASRAKSEFVANLSHEIRTPMNAIIGMAELLVRAGLDDLRTQQAKTILESGESLLSLLNDILDFSRIESGRIELDPTPGDVAECARGTIRMLSVRADEKAIRLHCEVAPNLPKLVLADFVRLRQVLVNLIGNALKFTSQGQVMLSVEPVERDESHRDDHQVSIRFAVSDTGIGIPSDKLDVIFEEFEQADKSTTRRFGGTGLGLAITARLVRLMGGQIDVQSEVGQGSTFSFTLNFPVVDSTGNEPSGQAPSATSTQAAKSRNPLRILLAEDGVTNQKVATMMLADLGHDVSVAMDGREAVELSAGDAFDLILMDVEMPEMDGLEATRLIRERERGTSTHLPIIAMTAHAMATDEQRCLDAGMDAYIAKPIRQDTVFETIERLLYGDSSDRTH</sequence>
<dbReference type="PRINTS" id="PR00344">
    <property type="entry name" value="BCTRLSENSOR"/>
</dbReference>
<reference evidence="11 12" key="1">
    <citation type="submission" date="2019-02" db="EMBL/GenBank/DDBJ databases">
        <title>Deep-cultivation of Planctomycetes and their phenomic and genomic characterization uncovers novel biology.</title>
        <authorList>
            <person name="Wiegand S."/>
            <person name="Jogler M."/>
            <person name="Boedeker C."/>
            <person name="Pinto D."/>
            <person name="Vollmers J."/>
            <person name="Rivas-Marin E."/>
            <person name="Kohn T."/>
            <person name="Peeters S.H."/>
            <person name="Heuer A."/>
            <person name="Rast P."/>
            <person name="Oberbeckmann S."/>
            <person name="Bunk B."/>
            <person name="Jeske O."/>
            <person name="Meyerdierks A."/>
            <person name="Storesund J.E."/>
            <person name="Kallscheuer N."/>
            <person name="Luecker S."/>
            <person name="Lage O.M."/>
            <person name="Pohl T."/>
            <person name="Merkel B.J."/>
            <person name="Hornburger P."/>
            <person name="Mueller R.-W."/>
            <person name="Bruemmer F."/>
            <person name="Labrenz M."/>
            <person name="Spormann A.M."/>
            <person name="Op den Camp H."/>
            <person name="Overmann J."/>
            <person name="Amann R."/>
            <person name="Jetten M.S.M."/>
            <person name="Mascher T."/>
            <person name="Medema M.H."/>
            <person name="Devos D.P."/>
            <person name="Kaster A.-K."/>
            <person name="Ovreas L."/>
            <person name="Rohde M."/>
            <person name="Galperin M.Y."/>
            <person name="Jogler C."/>
        </authorList>
    </citation>
    <scope>NUCLEOTIDE SEQUENCE [LARGE SCALE GENOMIC DNA]</scope>
    <source>
        <strain evidence="11 12">TBK1r</strain>
    </source>
</reference>
<dbReference type="InterPro" id="IPR003594">
    <property type="entry name" value="HATPase_dom"/>
</dbReference>
<dbReference type="SMART" id="SM00388">
    <property type="entry name" value="HisKA"/>
    <property type="match status" value="1"/>
</dbReference>
<name>A0ABX5Y0C9_9BACT</name>
<dbReference type="Gene3D" id="3.30.450.20">
    <property type="entry name" value="PAS domain"/>
    <property type="match status" value="2"/>
</dbReference>
<keyword evidence="12" id="KW-1185">Reference proteome</keyword>
<feature type="domain" description="Response regulatory" evidence="8">
    <location>
        <begin position="538"/>
        <end position="656"/>
    </location>
</feature>
<dbReference type="SUPFAM" id="SSF52172">
    <property type="entry name" value="CheY-like"/>
    <property type="match status" value="1"/>
</dbReference>
<accession>A0ABX5Y0C9</accession>
<dbReference type="SMART" id="SM00387">
    <property type="entry name" value="HATPase_c"/>
    <property type="match status" value="1"/>
</dbReference>
<dbReference type="PANTHER" id="PTHR45339">
    <property type="entry name" value="HYBRID SIGNAL TRANSDUCTION HISTIDINE KINASE J"/>
    <property type="match status" value="1"/>
</dbReference>
<feature type="domain" description="PAS" evidence="9">
    <location>
        <begin position="22"/>
        <end position="94"/>
    </location>
</feature>